<accession>A0ABN2RYJ3</accession>
<dbReference type="PANTHER" id="PTHR34989:SF1">
    <property type="entry name" value="PROTEIN HDED"/>
    <property type="match status" value="1"/>
</dbReference>
<name>A0ABN2RYJ3_9ACTN</name>
<keyword evidence="1" id="KW-1133">Transmembrane helix</keyword>
<dbReference type="InterPro" id="IPR052712">
    <property type="entry name" value="Acid_resist_chaperone_HdeD"/>
</dbReference>
<evidence type="ECO:0008006" key="4">
    <source>
        <dbReference type="Google" id="ProtNLM"/>
    </source>
</evidence>
<evidence type="ECO:0000313" key="2">
    <source>
        <dbReference type="EMBL" id="GAA1977258.1"/>
    </source>
</evidence>
<dbReference type="InterPro" id="IPR005325">
    <property type="entry name" value="DUF308_memb"/>
</dbReference>
<feature type="transmembrane region" description="Helical" evidence="1">
    <location>
        <begin position="113"/>
        <end position="138"/>
    </location>
</feature>
<feature type="transmembrane region" description="Helical" evidence="1">
    <location>
        <begin position="170"/>
        <end position="192"/>
    </location>
</feature>
<dbReference type="PANTHER" id="PTHR34989">
    <property type="entry name" value="PROTEIN HDED"/>
    <property type="match status" value="1"/>
</dbReference>
<feature type="transmembrane region" description="Helical" evidence="1">
    <location>
        <begin position="144"/>
        <end position="163"/>
    </location>
</feature>
<organism evidence="2 3">
    <name type="scientific">Nocardioides panacihumi</name>
    <dbReference type="NCBI Taxonomy" id="400774"/>
    <lineage>
        <taxon>Bacteria</taxon>
        <taxon>Bacillati</taxon>
        <taxon>Actinomycetota</taxon>
        <taxon>Actinomycetes</taxon>
        <taxon>Propionibacteriales</taxon>
        <taxon>Nocardioidaceae</taxon>
        <taxon>Nocardioides</taxon>
    </lineage>
</organism>
<dbReference type="RefSeq" id="WP_344048541.1">
    <property type="nucleotide sequence ID" value="NZ_BAAAPB010000008.1"/>
</dbReference>
<comment type="caution">
    <text evidence="2">The sequence shown here is derived from an EMBL/GenBank/DDBJ whole genome shotgun (WGS) entry which is preliminary data.</text>
</comment>
<feature type="transmembrane region" description="Helical" evidence="1">
    <location>
        <begin position="30"/>
        <end position="50"/>
    </location>
</feature>
<feature type="transmembrane region" description="Helical" evidence="1">
    <location>
        <begin position="85"/>
        <end position="106"/>
    </location>
</feature>
<proteinExistence type="predicted"/>
<dbReference type="EMBL" id="BAAAPB010000008">
    <property type="protein sequence ID" value="GAA1977258.1"/>
    <property type="molecule type" value="Genomic_DNA"/>
</dbReference>
<gene>
    <name evidence="2" type="ORF">GCM10009798_43080</name>
</gene>
<keyword evidence="3" id="KW-1185">Reference proteome</keyword>
<keyword evidence="1" id="KW-0812">Transmembrane</keyword>
<reference evidence="2 3" key="1">
    <citation type="journal article" date="2019" name="Int. J. Syst. Evol. Microbiol.">
        <title>The Global Catalogue of Microorganisms (GCM) 10K type strain sequencing project: providing services to taxonomists for standard genome sequencing and annotation.</title>
        <authorList>
            <consortium name="The Broad Institute Genomics Platform"/>
            <consortium name="The Broad Institute Genome Sequencing Center for Infectious Disease"/>
            <person name="Wu L."/>
            <person name="Ma J."/>
        </authorList>
    </citation>
    <scope>NUCLEOTIDE SEQUENCE [LARGE SCALE GENOMIC DNA]</scope>
    <source>
        <strain evidence="2 3">JCM 15309</strain>
    </source>
</reference>
<sequence>MSYEQTYPSGDHRGPDLGRVSALGVIADHWGLVLAYGLVSLGLGVTLAVWPDETLKVAAILIGIQLLASGLIRVIYSIAATGVETALRVLLGVTGALAFVVGLLCLRDPVQTLLAITLILGVWWVVSGVIDIIGAVLSPVPGRPGWDIFAGLVSVLAGGFLLVDPHLSLGVLVFVTCAWLIVTGLLAVVTAFRLRSLRTPETGTASTSTPPAPAL</sequence>
<evidence type="ECO:0000256" key="1">
    <source>
        <dbReference type="SAM" id="Phobius"/>
    </source>
</evidence>
<keyword evidence="1" id="KW-0472">Membrane</keyword>
<feature type="transmembrane region" description="Helical" evidence="1">
    <location>
        <begin position="57"/>
        <end position="79"/>
    </location>
</feature>
<dbReference type="Pfam" id="PF03729">
    <property type="entry name" value="DUF308"/>
    <property type="match status" value="1"/>
</dbReference>
<evidence type="ECO:0000313" key="3">
    <source>
        <dbReference type="Proteomes" id="UP001500571"/>
    </source>
</evidence>
<protein>
    <recommendedName>
        <fullName evidence="4">HdeD family acid-resistance protein</fullName>
    </recommendedName>
</protein>
<dbReference type="Proteomes" id="UP001500571">
    <property type="component" value="Unassembled WGS sequence"/>
</dbReference>